<comment type="catalytic activity">
    <reaction evidence="10">
        <text>4 Fe(II)-[cytochrome c] + O2 + 8 H(+)(in) = 4 Fe(III)-[cytochrome c] + 2 H2O + 4 H(+)(out)</text>
        <dbReference type="Rhea" id="RHEA:11436"/>
        <dbReference type="Rhea" id="RHEA-COMP:10350"/>
        <dbReference type="Rhea" id="RHEA-COMP:14399"/>
        <dbReference type="ChEBI" id="CHEBI:15377"/>
        <dbReference type="ChEBI" id="CHEBI:15378"/>
        <dbReference type="ChEBI" id="CHEBI:15379"/>
        <dbReference type="ChEBI" id="CHEBI:29033"/>
        <dbReference type="ChEBI" id="CHEBI:29034"/>
        <dbReference type="EC" id="7.1.1.9"/>
    </reaction>
</comment>
<comment type="similarity">
    <text evidence="2 11">Belongs to the cytochrome c oxidase subunit 3 family.</text>
</comment>
<evidence type="ECO:0000256" key="8">
    <source>
        <dbReference type="ARBA" id="ARBA00031400"/>
    </source>
</evidence>
<evidence type="ECO:0000256" key="5">
    <source>
        <dbReference type="ARBA" id="ARBA00022692"/>
    </source>
</evidence>
<proteinExistence type="inferred from homology"/>
<dbReference type="FunFam" id="1.20.120.80:FF:000001">
    <property type="entry name" value="Cytochrome (Ubi)quinol oxidase subunit III"/>
    <property type="match status" value="1"/>
</dbReference>
<dbReference type="AlphaFoldDB" id="A0A936TCT6"/>
<keyword evidence="7 13" id="KW-0472">Membrane</keyword>
<organism evidence="15 16">
    <name type="scientific">Candidatus Neomicrothrix subdominans</name>
    <dbReference type="NCBI Taxonomy" id="2954438"/>
    <lineage>
        <taxon>Bacteria</taxon>
        <taxon>Bacillati</taxon>
        <taxon>Actinomycetota</taxon>
        <taxon>Acidimicrobiia</taxon>
        <taxon>Acidimicrobiales</taxon>
        <taxon>Microthrixaceae</taxon>
        <taxon>Candidatus Neomicrothrix</taxon>
    </lineage>
</organism>
<feature type="domain" description="Heme-copper oxidase subunit III family profile" evidence="14">
    <location>
        <begin position="1"/>
        <end position="216"/>
    </location>
</feature>
<keyword evidence="5 11" id="KW-0812">Transmembrane</keyword>
<dbReference type="GO" id="GO:0005886">
    <property type="term" value="C:plasma membrane"/>
    <property type="evidence" value="ECO:0007669"/>
    <property type="project" value="UniProtKB-SubCell"/>
</dbReference>
<dbReference type="Gene3D" id="1.20.120.80">
    <property type="entry name" value="Cytochrome c oxidase, subunit III, four-helix bundle"/>
    <property type="match status" value="1"/>
</dbReference>
<comment type="subcellular location">
    <subcellularLocation>
        <location evidence="1 11">Cell membrane</location>
        <topology evidence="1 11">Multi-pass membrane protein</topology>
    </subcellularLocation>
</comment>
<name>A0A936TCT6_9ACTN</name>
<evidence type="ECO:0000256" key="6">
    <source>
        <dbReference type="ARBA" id="ARBA00022989"/>
    </source>
</evidence>
<dbReference type="PANTHER" id="PTHR11403">
    <property type="entry name" value="CYTOCHROME C OXIDASE SUBUNIT III"/>
    <property type="match status" value="1"/>
</dbReference>
<dbReference type="GO" id="GO:0004129">
    <property type="term" value="F:cytochrome-c oxidase activity"/>
    <property type="evidence" value="ECO:0007669"/>
    <property type="project" value="UniProtKB-EC"/>
</dbReference>
<evidence type="ECO:0000256" key="4">
    <source>
        <dbReference type="ARBA" id="ARBA00022475"/>
    </source>
</evidence>
<dbReference type="EC" id="7.1.1.9" evidence="3"/>
<evidence type="ECO:0000256" key="10">
    <source>
        <dbReference type="ARBA" id="ARBA00047816"/>
    </source>
</evidence>
<evidence type="ECO:0000256" key="1">
    <source>
        <dbReference type="ARBA" id="ARBA00004651"/>
    </source>
</evidence>
<feature type="region of interest" description="Disordered" evidence="12">
    <location>
        <begin position="1"/>
        <end position="25"/>
    </location>
</feature>
<dbReference type="InterPro" id="IPR035973">
    <property type="entry name" value="Cyt_c_oxidase_su3-like_sf"/>
</dbReference>
<dbReference type="PANTHER" id="PTHR11403:SF2">
    <property type="entry name" value="CYTOCHROME BO(3) UBIQUINOL OXIDASE SUBUNIT 3"/>
    <property type="match status" value="1"/>
</dbReference>
<reference evidence="15 16" key="1">
    <citation type="submission" date="2020-10" db="EMBL/GenBank/DDBJ databases">
        <title>Connecting structure to function with the recovery of over 1000 high-quality activated sludge metagenome-assembled genomes encoding full-length rRNA genes using long-read sequencing.</title>
        <authorList>
            <person name="Singleton C.M."/>
            <person name="Petriglieri F."/>
            <person name="Kristensen J.M."/>
            <person name="Kirkegaard R.H."/>
            <person name="Michaelsen T.Y."/>
            <person name="Andersen M.H."/>
            <person name="Karst S.M."/>
            <person name="Dueholm M.S."/>
            <person name="Nielsen P.H."/>
            <person name="Albertsen M."/>
        </authorList>
    </citation>
    <scope>NUCLEOTIDE SEQUENCE [LARGE SCALE GENOMIC DNA]</scope>
    <source>
        <strain evidence="15">Lyne_18-Q3-R50-59_MAXAC.006</strain>
    </source>
</reference>
<feature type="transmembrane region" description="Helical" evidence="13">
    <location>
        <begin position="35"/>
        <end position="58"/>
    </location>
</feature>
<dbReference type="Proteomes" id="UP000727993">
    <property type="component" value="Unassembled WGS sequence"/>
</dbReference>
<evidence type="ECO:0000256" key="12">
    <source>
        <dbReference type="SAM" id="MobiDB-lite"/>
    </source>
</evidence>
<evidence type="ECO:0000256" key="3">
    <source>
        <dbReference type="ARBA" id="ARBA00012949"/>
    </source>
</evidence>
<dbReference type="EMBL" id="JADJZA010000001">
    <property type="protein sequence ID" value="MBK9295362.1"/>
    <property type="molecule type" value="Genomic_DNA"/>
</dbReference>
<dbReference type="InterPro" id="IPR024791">
    <property type="entry name" value="Cyt_c/ubiquinol_Oxase_su3"/>
</dbReference>
<dbReference type="GO" id="GO:0019646">
    <property type="term" value="P:aerobic electron transport chain"/>
    <property type="evidence" value="ECO:0007669"/>
    <property type="project" value="InterPro"/>
</dbReference>
<dbReference type="InterPro" id="IPR013833">
    <property type="entry name" value="Cyt_c_oxidase_su3_a-hlx"/>
</dbReference>
<keyword evidence="6 13" id="KW-1133">Transmembrane helix</keyword>
<feature type="transmembrane region" description="Helical" evidence="13">
    <location>
        <begin position="152"/>
        <end position="176"/>
    </location>
</feature>
<dbReference type="InterPro" id="IPR000298">
    <property type="entry name" value="Cyt_c_oxidase-like_su3"/>
</dbReference>
<keyword evidence="4" id="KW-1003">Cell membrane</keyword>
<evidence type="ECO:0000256" key="7">
    <source>
        <dbReference type="ARBA" id="ARBA00023136"/>
    </source>
</evidence>
<comment type="caution">
    <text evidence="15">The sequence shown here is derived from an EMBL/GenBank/DDBJ whole genome shotgun (WGS) entry which is preliminary data.</text>
</comment>
<evidence type="ECO:0000256" key="13">
    <source>
        <dbReference type="SAM" id="Phobius"/>
    </source>
</evidence>
<sequence length="216" mass="23481">MSDTLTASGASAPASAEPDDYSGHATNTGISNPKLGMWVFLGSDCMLFGGLIATYMLYKNRPMAPGIVGNAEPISDVFDIAFTSASSFVLLMSSLTMVLAVTSIARGDHHRLRLWLGTTAFLGAIFIGGQVYEFTEFVREGFGYTTNVSTSSFYTLTGFHGVHVTFGILMLLTMMVLSFKGRIPQSKAEGVEIVGLYWHFVDVVWILIFTVVYLIN</sequence>
<protein>
    <recommendedName>
        <fullName evidence="3">cytochrome-c oxidase</fullName>
        <ecNumber evidence="3">7.1.1.9</ecNumber>
    </recommendedName>
    <alternativeName>
        <fullName evidence="8">Cytochrome aa3 subunit 3</fullName>
    </alternativeName>
    <alternativeName>
        <fullName evidence="9">Cytochrome c oxidase polypeptide III</fullName>
    </alternativeName>
</protein>
<feature type="compositionally biased region" description="Low complexity" evidence="12">
    <location>
        <begin position="7"/>
        <end position="16"/>
    </location>
</feature>
<accession>A0A936TCT6</accession>
<feature type="transmembrane region" description="Helical" evidence="13">
    <location>
        <begin position="78"/>
        <end position="102"/>
    </location>
</feature>
<evidence type="ECO:0000313" key="16">
    <source>
        <dbReference type="Proteomes" id="UP000727993"/>
    </source>
</evidence>
<evidence type="ECO:0000259" key="14">
    <source>
        <dbReference type="PROSITE" id="PS50253"/>
    </source>
</evidence>
<gene>
    <name evidence="15" type="ORF">IPN02_00495</name>
</gene>
<evidence type="ECO:0000256" key="11">
    <source>
        <dbReference type="RuleBase" id="RU003376"/>
    </source>
</evidence>
<dbReference type="SUPFAM" id="SSF81452">
    <property type="entry name" value="Cytochrome c oxidase subunit III-like"/>
    <property type="match status" value="1"/>
</dbReference>
<evidence type="ECO:0000256" key="9">
    <source>
        <dbReference type="ARBA" id="ARBA00031625"/>
    </source>
</evidence>
<feature type="transmembrane region" description="Helical" evidence="13">
    <location>
        <begin position="196"/>
        <end position="215"/>
    </location>
</feature>
<evidence type="ECO:0000256" key="2">
    <source>
        <dbReference type="ARBA" id="ARBA00010581"/>
    </source>
</evidence>
<evidence type="ECO:0000313" key="15">
    <source>
        <dbReference type="EMBL" id="MBK9295362.1"/>
    </source>
</evidence>
<dbReference type="Pfam" id="PF00510">
    <property type="entry name" value="COX3"/>
    <property type="match status" value="1"/>
</dbReference>
<feature type="transmembrane region" description="Helical" evidence="13">
    <location>
        <begin position="114"/>
        <end position="132"/>
    </location>
</feature>
<dbReference type="PROSITE" id="PS50253">
    <property type="entry name" value="COX3"/>
    <property type="match status" value="1"/>
</dbReference>